<dbReference type="InterPro" id="IPR001208">
    <property type="entry name" value="MCM_dom"/>
</dbReference>
<dbReference type="GO" id="GO:0003677">
    <property type="term" value="F:DNA binding"/>
    <property type="evidence" value="ECO:0007669"/>
    <property type="project" value="InterPro"/>
</dbReference>
<dbReference type="GO" id="GO:0005524">
    <property type="term" value="F:ATP binding"/>
    <property type="evidence" value="ECO:0007669"/>
    <property type="project" value="UniProtKB-KW"/>
</dbReference>
<dbReference type="PRINTS" id="PR01657">
    <property type="entry name" value="MCMFAMILY"/>
</dbReference>
<dbReference type="NCBIfam" id="TIGR00368">
    <property type="entry name" value="YifB family Mg chelatase-like AAA ATPase"/>
    <property type="match status" value="1"/>
</dbReference>
<comment type="similarity">
    <text evidence="1">Belongs to the Mg-chelatase subunits D/I family. ComM subfamily.</text>
</comment>
<evidence type="ECO:0000313" key="5">
    <source>
        <dbReference type="EMBL" id="OUO56242.1"/>
    </source>
</evidence>
<comment type="caution">
    <text evidence="5">The sequence shown here is derived from an EMBL/GenBank/DDBJ whole genome shotgun (WGS) entry which is preliminary data.</text>
</comment>
<dbReference type="Gene3D" id="3.30.230.10">
    <property type="match status" value="1"/>
</dbReference>
<protein>
    <submittedName>
        <fullName evidence="5">Magnesium chelatase</fullName>
    </submittedName>
</protein>
<dbReference type="SUPFAM" id="SSF52540">
    <property type="entry name" value="P-loop containing nucleoside triphosphate hydrolases"/>
    <property type="match status" value="1"/>
</dbReference>
<keyword evidence="3" id="KW-0067">ATP-binding</keyword>
<dbReference type="PROSITE" id="PS50051">
    <property type="entry name" value="MCM_2"/>
    <property type="match status" value="1"/>
</dbReference>
<gene>
    <name evidence="5" type="ORF">B5F75_06385</name>
</gene>
<dbReference type="Pfam" id="PF13541">
    <property type="entry name" value="ChlI"/>
    <property type="match status" value="1"/>
</dbReference>
<dbReference type="InterPro" id="IPR027417">
    <property type="entry name" value="P-loop_NTPase"/>
</dbReference>
<evidence type="ECO:0000313" key="6">
    <source>
        <dbReference type="Proteomes" id="UP000196368"/>
    </source>
</evidence>
<dbReference type="OrthoDB" id="9813147at2"/>
<evidence type="ECO:0000259" key="4">
    <source>
        <dbReference type="PROSITE" id="PS50051"/>
    </source>
</evidence>
<dbReference type="InterPro" id="IPR045006">
    <property type="entry name" value="CHLI-like"/>
</dbReference>
<dbReference type="InterPro" id="IPR025158">
    <property type="entry name" value="Mg_chelat-rel_C"/>
</dbReference>
<dbReference type="InterPro" id="IPR003593">
    <property type="entry name" value="AAA+_ATPase"/>
</dbReference>
<dbReference type="InterPro" id="IPR014721">
    <property type="entry name" value="Ribsml_uS5_D2-typ_fold_subgr"/>
</dbReference>
<dbReference type="PANTHER" id="PTHR32039">
    <property type="entry name" value="MAGNESIUM-CHELATASE SUBUNIT CHLI"/>
    <property type="match status" value="1"/>
</dbReference>
<name>A0A1Y4DCC9_9BACT</name>
<dbReference type="SMART" id="SM00382">
    <property type="entry name" value="AAA"/>
    <property type="match status" value="1"/>
</dbReference>
<dbReference type="InterPro" id="IPR020568">
    <property type="entry name" value="Ribosomal_Su5_D2-typ_SF"/>
</dbReference>
<proteinExistence type="inferred from homology"/>
<reference evidence="6" key="1">
    <citation type="submission" date="2017-04" db="EMBL/GenBank/DDBJ databases">
        <title>Function of individual gut microbiota members based on whole genome sequencing of pure cultures obtained from chicken caecum.</title>
        <authorList>
            <person name="Medvecky M."/>
            <person name="Cejkova D."/>
            <person name="Polansky O."/>
            <person name="Karasova D."/>
            <person name="Kubasova T."/>
            <person name="Cizek A."/>
            <person name="Rychlik I."/>
        </authorList>
    </citation>
    <scope>NUCLEOTIDE SEQUENCE [LARGE SCALE GENOMIC DNA]</scope>
    <source>
        <strain evidence="6">An273</strain>
    </source>
</reference>
<dbReference type="Pfam" id="PF13335">
    <property type="entry name" value="Mg_chelatase_C"/>
    <property type="match status" value="1"/>
</dbReference>
<dbReference type="Proteomes" id="UP000196368">
    <property type="component" value="Unassembled WGS sequence"/>
</dbReference>
<dbReference type="PANTHER" id="PTHR32039:SF7">
    <property type="entry name" value="COMPETENCE PROTEIN COMM"/>
    <property type="match status" value="1"/>
</dbReference>
<sequence>MLANVCTGAIKGIEGFAVSVEVDIAAGMPTLAVVGLPDAEVRESKERVVAAVRNSGFDFPAKRITVNLSPAELRKSGTQFDVPIALGILAASGQLSEEAREKISRFLVLGELALDGTLRPCAGVLPMLISCKALGKTAVIPPQNVLEGQVSGVPFITPHTLRELADFLEGKLEESAVKMAYVPQPPQEPESELDFSEVKGQALAKRALEIAAAGGHNILMIGLPGTGKSMLAKRFPGILPPLTQEESLEITKIYSICNLMGKSRLLTRRPFRDPHHTISDVALIGGGSTPRPGEVSLAHNGVLFLDEFAEFSRSALEVLREPLENGRVTISRAKETVSYPARFTLVAAMNPCPCGHLGDPHTPCTCSPMQISRYKARLSGPLLDRIDLTVNLNPVKYTDWNQSSEGETSAQIRARVLQAREIQHRRFAGSSTPANAFMTPREIKMFCPLPAGADRILEAAMRKFGLSARSLDKILKTARTIADLAGKEQIETQHLVEVMQYRPLDRKGVADLG</sequence>
<evidence type="ECO:0000256" key="2">
    <source>
        <dbReference type="ARBA" id="ARBA00022741"/>
    </source>
</evidence>
<dbReference type="SUPFAM" id="SSF54211">
    <property type="entry name" value="Ribosomal protein S5 domain 2-like"/>
    <property type="match status" value="1"/>
</dbReference>
<dbReference type="InterPro" id="IPR000523">
    <property type="entry name" value="Mg_chelatse_chII-like_cat_dom"/>
</dbReference>
<organism evidence="5 6">
    <name type="scientific">Candidatus Avelusimicrobium gallicola</name>
    <dbReference type="NCBI Taxonomy" id="2562704"/>
    <lineage>
        <taxon>Bacteria</taxon>
        <taxon>Pseudomonadati</taxon>
        <taxon>Elusimicrobiota</taxon>
        <taxon>Elusimicrobia</taxon>
        <taxon>Elusimicrobiales</taxon>
        <taxon>Elusimicrobiaceae</taxon>
        <taxon>Candidatus Avelusimicrobium</taxon>
    </lineage>
</organism>
<dbReference type="AlphaFoldDB" id="A0A1Y4DCC9"/>
<dbReference type="EMBL" id="NFJD01000004">
    <property type="protein sequence ID" value="OUO56242.1"/>
    <property type="molecule type" value="Genomic_DNA"/>
</dbReference>
<dbReference type="RefSeq" id="WP_087289125.1">
    <property type="nucleotide sequence ID" value="NZ_NFJD01000004.1"/>
</dbReference>
<dbReference type="Gene3D" id="3.40.50.300">
    <property type="entry name" value="P-loop containing nucleotide triphosphate hydrolases"/>
    <property type="match status" value="1"/>
</dbReference>
<dbReference type="Pfam" id="PF01078">
    <property type="entry name" value="Mg_chelatase"/>
    <property type="match status" value="1"/>
</dbReference>
<keyword evidence="2" id="KW-0547">Nucleotide-binding</keyword>
<feature type="domain" description="MCM C-terminal AAA(+) ATPase" evidence="4">
    <location>
        <begin position="293"/>
        <end position="351"/>
    </location>
</feature>
<evidence type="ECO:0000256" key="3">
    <source>
        <dbReference type="ARBA" id="ARBA00022840"/>
    </source>
</evidence>
<keyword evidence="6" id="KW-1185">Reference proteome</keyword>
<accession>A0A1Y4DCC9</accession>
<evidence type="ECO:0000256" key="1">
    <source>
        <dbReference type="ARBA" id="ARBA00006354"/>
    </source>
</evidence>
<dbReference type="InterPro" id="IPR004482">
    <property type="entry name" value="Mg_chelat-rel"/>
</dbReference>